<evidence type="ECO:0000259" key="3">
    <source>
        <dbReference type="Pfam" id="PF13005"/>
    </source>
</evidence>
<organism evidence="5 6">
    <name type="scientific">Lachnoanaerobaculum orale</name>
    <dbReference type="NCBI Taxonomy" id="979627"/>
    <lineage>
        <taxon>Bacteria</taxon>
        <taxon>Bacillati</taxon>
        <taxon>Bacillota</taxon>
        <taxon>Clostridia</taxon>
        <taxon>Lachnospirales</taxon>
        <taxon>Lachnospiraceae</taxon>
        <taxon>Lachnoanaerobaculum</taxon>
    </lineage>
</organism>
<evidence type="ECO:0000259" key="2">
    <source>
        <dbReference type="Pfam" id="PF03050"/>
    </source>
</evidence>
<dbReference type="RefSeq" id="WP_124952590.1">
    <property type="nucleotide sequence ID" value="NZ_RRCM01000001.1"/>
</dbReference>
<feature type="domain" description="Transposase IS66 zinc-finger binding" evidence="3">
    <location>
        <begin position="129"/>
        <end position="173"/>
    </location>
</feature>
<dbReference type="InterPro" id="IPR024463">
    <property type="entry name" value="Transposase_TnpC_homeodom"/>
</dbReference>
<accession>A0A3P3Q7U3</accession>
<evidence type="ECO:0000259" key="4">
    <source>
        <dbReference type="Pfam" id="PF13007"/>
    </source>
</evidence>
<proteinExistence type="predicted"/>
<dbReference type="EMBL" id="RRCM01000001">
    <property type="protein sequence ID" value="RRJ17287.1"/>
    <property type="molecule type" value="Genomic_DNA"/>
</dbReference>
<dbReference type="NCBIfam" id="NF033517">
    <property type="entry name" value="transpos_IS66"/>
    <property type="match status" value="1"/>
</dbReference>
<dbReference type="AlphaFoldDB" id="A0A3P3Q7U3"/>
<feature type="domain" description="Transposase TnpC homeodomain" evidence="4">
    <location>
        <begin position="48"/>
        <end position="121"/>
    </location>
</feature>
<gene>
    <name evidence="5" type="ORF">EHW90_10015</name>
</gene>
<comment type="caution">
    <text evidence="5">The sequence shown here is derived from an EMBL/GenBank/DDBJ whole genome shotgun (WGS) entry which is preliminary data.</text>
</comment>
<dbReference type="InterPro" id="IPR004291">
    <property type="entry name" value="Transposase_IS66_central"/>
</dbReference>
<dbReference type="Proteomes" id="UP000276982">
    <property type="component" value="Unassembled WGS sequence"/>
</dbReference>
<reference evidence="5 6" key="1">
    <citation type="submission" date="2018-11" db="EMBL/GenBank/DDBJ databases">
        <title>Genome sequencing of Lachnoanaerobaculum orale DSM 24553T.</title>
        <authorList>
            <person name="Kook J.-K."/>
            <person name="Park S.-N."/>
            <person name="Lim Y.K."/>
        </authorList>
    </citation>
    <scope>NUCLEOTIDE SEQUENCE [LARGE SCALE GENOMIC DNA]</scope>
    <source>
        <strain evidence="5 6">DSM 24553</strain>
    </source>
</reference>
<evidence type="ECO:0000256" key="1">
    <source>
        <dbReference type="SAM" id="Coils"/>
    </source>
</evidence>
<protein>
    <submittedName>
        <fullName evidence="5">IS66 family transposase</fullName>
    </submittedName>
</protein>
<evidence type="ECO:0000313" key="6">
    <source>
        <dbReference type="Proteomes" id="UP000276982"/>
    </source>
</evidence>
<dbReference type="InterPro" id="IPR052344">
    <property type="entry name" value="Transposase-related"/>
</dbReference>
<dbReference type="Pfam" id="PF03050">
    <property type="entry name" value="DDE_Tnp_IS66"/>
    <property type="match status" value="1"/>
</dbReference>
<keyword evidence="1" id="KW-0175">Coiled coil</keyword>
<dbReference type="Pfam" id="PF13007">
    <property type="entry name" value="LZ_Tnp_IS66"/>
    <property type="match status" value="1"/>
</dbReference>
<feature type="coiled-coil region" evidence="1">
    <location>
        <begin position="4"/>
        <end position="45"/>
    </location>
</feature>
<keyword evidence="6" id="KW-1185">Reference proteome</keyword>
<dbReference type="PANTHER" id="PTHR33678">
    <property type="entry name" value="BLL1576 PROTEIN"/>
    <property type="match status" value="1"/>
</dbReference>
<name>A0A3P3Q7U3_9FIRM</name>
<feature type="domain" description="Transposase IS66 central" evidence="2">
    <location>
        <begin position="193"/>
        <end position="477"/>
    </location>
</feature>
<evidence type="ECO:0000313" key="5">
    <source>
        <dbReference type="EMBL" id="RRJ17287.1"/>
    </source>
</evidence>
<sequence length="532" mass="61253">MKTIDELQAEIAGLKAILQDKDKEIKTLEKIKKEKSEQIAKLNKLNNWYMEQLKLKAKEKFGKSSEKAIDGQLSLFDVFNEAETFREPIQSEPPQESIIPEHKRRKAKKGSKFNDIPVEVVEYKLDDSEQVCDNCHSPLTVMKKEIRKELVVVPAEVKVIEHVTYVYSCRNCDKNGESGFIKIAPHPKALIKKSVVSPSFMSYIMNQKYTLALPLYRMEQEFKRLGFEISKQNLSNWIIKGANLLKPIYEQIKLSLLNETLLHADETVLEVLHEPGKEAGSKSYVWVYRTSKYNTHPAVLYEYTLGRSGDYAKKFLEDWKGTYLHCDGYTGYKKLMDKTLCGCLVHAKRKFYEAYEVNRSNEYAKQGETYLRKLFRLEDKADESGLTLEKRLEMRKTNSKQVLDEFYSWISQIESKILPKSLMGKAITYAINQKEYLENFLKDARIQLSNNLAEQSVKPFVIGRSNWLFANTPNGANASTLIYSIIQSAILNNLIPQKYLTFVFDTIQSGGDASLLVPWSDEIPESCKNKKS</sequence>
<dbReference type="InterPro" id="IPR024474">
    <property type="entry name" value="Znf_dom_IS66"/>
</dbReference>
<dbReference type="Pfam" id="PF13005">
    <property type="entry name" value="zf-IS66"/>
    <property type="match status" value="1"/>
</dbReference>